<name>A0A2K9EJX4_9FIRM</name>
<evidence type="ECO:0000259" key="3">
    <source>
        <dbReference type="Pfam" id="PF03816"/>
    </source>
</evidence>
<reference evidence="4 6" key="1">
    <citation type="submission" date="2017-12" db="EMBL/GenBank/DDBJ databases">
        <title>Complete genome sequence of Herbivorax saccincola GGR1, a novel Cellulosome-producing hydrolytic bacterium in a thermophilic biogas plant, established by Illumina and Nanopore MinION sequencing.</title>
        <authorList>
            <person name="Pechtl A."/>
            <person name="Ruckert C."/>
            <person name="Koeck D.E."/>
            <person name="Maus I."/>
            <person name="Winkler A."/>
            <person name="Kalinowski J."/>
            <person name="Puhler A."/>
            <person name="Schwarz W.W."/>
            <person name="Zverlov V.V."/>
            <person name="Schluter A."/>
            <person name="Liebl W."/>
        </authorList>
    </citation>
    <scope>NUCLEOTIDE SEQUENCE [LARGE SCALE GENOMIC DNA]</scope>
    <source>
        <strain evidence="4">GGR1</strain>
        <strain evidence="6">SR1</strain>
    </source>
</reference>
<keyword evidence="2" id="KW-1133">Transmembrane helix</keyword>
<accession>A0A2K9EJX4</accession>
<organism evidence="4 6">
    <name type="scientific">Acetivibrio saccincola</name>
    <dbReference type="NCBI Taxonomy" id="1677857"/>
    <lineage>
        <taxon>Bacteria</taxon>
        <taxon>Bacillati</taxon>
        <taxon>Bacillota</taxon>
        <taxon>Clostridia</taxon>
        <taxon>Eubacteriales</taxon>
        <taxon>Oscillospiraceae</taxon>
        <taxon>Acetivibrio</taxon>
    </lineage>
</organism>
<keyword evidence="6" id="KW-1185">Reference proteome</keyword>
<protein>
    <submittedName>
        <fullName evidence="4 5">Transcriptional regulator</fullName>
    </submittedName>
</protein>
<reference evidence="5 7" key="2">
    <citation type="journal article" date="2018" name="Syst. Appl. Microbiol.">
        <title>Characterization and high-quality draft genome sequence of Herbivorax saccincola A7, an anaerobic, alkaliphilic, thermophilic, cellulolytic, and xylanolytic bacterium.</title>
        <authorList>
            <person name="Aikawa S."/>
            <person name="Baramee S."/>
            <person name="Sermsathanaswadi J."/>
            <person name="Thianheng P."/>
            <person name="Tachaapaikoon C."/>
            <person name="Shikata A."/>
            <person name="Waeonukul R."/>
            <person name="Pason P."/>
            <person name="Ratanakhanokchai K."/>
            <person name="Kosugi A."/>
        </authorList>
    </citation>
    <scope>NUCLEOTIDE SEQUENCE [LARGE SCALE GENOMIC DNA]</scope>
    <source>
        <strain evidence="5 7">A7</strain>
    </source>
</reference>
<evidence type="ECO:0000313" key="7">
    <source>
        <dbReference type="Proteomes" id="UP000239720"/>
    </source>
</evidence>
<proteinExistence type="inferred from homology"/>
<feature type="domain" description="Cell envelope-related transcriptional attenuator" evidence="3">
    <location>
        <begin position="77"/>
        <end position="229"/>
    </location>
</feature>
<evidence type="ECO:0000313" key="5">
    <source>
        <dbReference type="EMBL" id="PQQ68175.1"/>
    </source>
</evidence>
<evidence type="ECO:0000256" key="1">
    <source>
        <dbReference type="ARBA" id="ARBA00006068"/>
    </source>
</evidence>
<evidence type="ECO:0000313" key="4">
    <source>
        <dbReference type="EMBL" id="AUG58293.1"/>
    </source>
</evidence>
<dbReference type="EMBL" id="NEMB01000003">
    <property type="protein sequence ID" value="PQQ68175.1"/>
    <property type="molecule type" value="Genomic_DNA"/>
</dbReference>
<dbReference type="PANTHER" id="PTHR33392:SF6">
    <property type="entry name" value="POLYISOPRENYL-TEICHOIC ACID--PEPTIDOGLYCAN TEICHOIC ACID TRANSFERASE TAGU"/>
    <property type="match status" value="1"/>
</dbReference>
<evidence type="ECO:0000313" key="6">
    <source>
        <dbReference type="Proteomes" id="UP000233534"/>
    </source>
</evidence>
<dbReference type="Proteomes" id="UP000239720">
    <property type="component" value="Unassembled WGS sequence"/>
</dbReference>
<dbReference type="EMBL" id="CP025197">
    <property type="protein sequence ID" value="AUG58293.1"/>
    <property type="molecule type" value="Genomic_DNA"/>
</dbReference>
<dbReference type="Proteomes" id="UP000233534">
    <property type="component" value="Chromosome"/>
</dbReference>
<comment type="similarity">
    <text evidence="1">Belongs to the LytR/CpsA/Psr (LCP) family.</text>
</comment>
<evidence type="ECO:0000256" key="2">
    <source>
        <dbReference type="SAM" id="Phobius"/>
    </source>
</evidence>
<dbReference type="KEGG" id="hsc:HVS_12055"/>
<sequence length="308" mass="36277">MSLRKKIFYICMVFSLVLFVEGLFTILNYSEKNNLNFIDEKEKNYEKKQIVRNIYKRKDYPEYINLLLMGLDESEKRADGIMLVNFHPESGKVNILSITRDTMVKSDSGRIYKINALIGLGGEAEIIEKVEKLTTMPVHYYLTVNFKGFREIIDLLGGVEIDVPFDMKYDDPYQNLHISLNKGRQILDGEKAEQYLRYRKGNKTGEGYEDGDLGRIKAQQQFLKEFIKQKLKLKYLFKADDIFFVIKDNVTTNIEIGDVNYYIDCIKKIDVNKVDFYTLPGHPEYIDNQYYYIYDEEKTKEMINNNFN</sequence>
<dbReference type="Gene3D" id="3.40.630.190">
    <property type="entry name" value="LCP protein"/>
    <property type="match status" value="1"/>
</dbReference>
<keyword evidence="2" id="KW-0472">Membrane</keyword>
<dbReference type="RefSeq" id="WP_101302644.1">
    <property type="nucleotide sequence ID" value="NZ_CP025197.1"/>
</dbReference>
<dbReference type="PANTHER" id="PTHR33392">
    <property type="entry name" value="POLYISOPRENYL-TEICHOIC ACID--PEPTIDOGLYCAN TEICHOIC ACID TRANSFERASE TAGU"/>
    <property type="match status" value="1"/>
</dbReference>
<feature type="transmembrane region" description="Helical" evidence="2">
    <location>
        <begin position="7"/>
        <end position="27"/>
    </location>
</feature>
<dbReference type="OrthoDB" id="305468at2"/>
<dbReference type="Pfam" id="PF03816">
    <property type="entry name" value="LytR_cpsA_psr"/>
    <property type="match status" value="1"/>
</dbReference>
<gene>
    <name evidence="4" type="primary">yvhJ3</name>
    <name evidence="5" type="ORF">B9R14_16340</name>
    <name evidence="4" type="ORF">HVS_12055</name>
</gene>
<dbReference type="InterPro" id="IPR004474">
    <property type="entry name" value="LytR_CpsA_psr"/>
</dbReference>
<keyword evidence="2" id="KW-0812">Transmembrane</keyword>
<dbReference type="AlphaFoldDB" id="A0A2K9EJX4"/>
<dbReference type="InterPro" id="IPR050922">
    <property type="entry name" value="LytR/CpsA/Psr_CW_biosynth"/>
</dbReference>
<dbReference type="NCBIfam" id="TIGR00350">
    <property type="entry name" value="lytR_cpsA_psr"/>
    <property type="match status" value="1"/>
</dbReference>